<dbReference type="Pfam" id="PF10328">
    <property type="entry name" value="7TM_GPCR_Srx"/>
    <property type="match status" value="1"/>
</dbReference>
<dbReference type="InterPro" id="IPR007111">
    <property type="entry name" value="NACHT_NTPase"/>
</dbReference>
<keyword evidence="5" id="KW-1185">Reference proteome</keyword>
<dbReference type="InterPro" id="IPR052752">
    <property type="entry name" value="NACHT-WD_repeat"/>
</dbReference>
<feature type="transmembrane region" description="Helical" evidence="1">
    <location>
        <begin position="35"/>
        <end position="59"/>
    </location>
</feature>
<dbReference type="EnsemblMetazoa" id="CJA18971b.1">
    <property type="protein sequence ID" value="CJA18971b.1"/>
    <property type="gene ID" value="WBGene00138175"/>
</dbReference>
<dbReference type="InterPro" id="IPR019430">
    <property type="entry name" value="7TM_GPCR_serpentine_rcpt_Srx"/>
</dbReference>
<dbReference type="PANTHER" id="PTHR19871">
    <property type="entry name" value="BETA TRANSDUCIN-RELATED PROTEIN"/>
    <property type="match status" value="1"/>
</dbReference>
<evidence type="ECO:0008006" key="6">
    <source>
        <dbReference type="Google" id="ProtNLM"/>
    </source>
</evidence>
<name>A0A8R1E377_CAEJA</name>
<dbReference type="AlphaFoldDB" id="A0A8R1E377"/>
<dbReference type="Proteomes" id="UP000005237">
    <property type="component" value="Unassembled WGS sequence"/>
</dbReference>
<reference evidence="5" key="1">
    <citation type="submission" date="2010-08" db="EMBL/GenBank/DDBJ databases">
        <authorList>
            <consortium name="Caenorhabditis japonica Sequencing Consortium"/>
            <person name="Wilson R.K."/>
        </authorList>
    </citation>
    <scope>NUCLEOTIDE SEQUENCE [LARGE SCALE GENOMIC DNA]</scope>
    <source>
        <strain evidence="5">DF5081</strain>
    </source>
</reference>
<evidence type="ECO:0000256" key="1">
    <source>
        <dbReference type="SAM" id="Phobius"/>
    </source>
</evidence>
<dbReference type="SUPFAM" id="SSF52540">
    <property type="entry name" value="P-loop containing nucleoside triphosphate hydrolases"/>
    <property type="match status" value="1"/>
</dbReference>
<keyword evidence="1" id="KW-0812">Transmembrane</keyword>
<dbReference type="Gene3D" id="3.40.50.300">
    <property type="entry name" value="P-loop containing nucleotide triphosphate hydrolases"/>
    <property type="match status" value="1"/>
</dbReference>
<evidence type="ECO:0000259" key="2">
    <source>
        <dbReference type="Pfam" id="PF05729"/>
    </source>
</evidence>
<evidence type="ECO:0000313" key="5">
    <source>
        <dbReference type="Proteomes" id="UP000005237"/>
    </source>
</evidence>
<proteinExistence type="predicted"/>
<accession>A0A8R1E377</accession>
<dbReference type="PANTHER" id="PTHR19871:SF14">
    <property type="entry name" value="DUF4062 DOMAIN-CONTAINING PROTEIN"/>
    <property type="match status" value="1"/>
</dbReference>
<keyword evidence="1" id="KW-0472">Membrane</keyword>
<evidence type="ECO:0000259" key="3">
    <source>
        <dbReference type="Pfam" id="PF10328"/>
    </source>
</evidence>
<reference evidence="4" key="2">
    <citation type="submission" date="2022-06" db="UniProtKB">
        <authorList>
            <consortium name="EnsemblMetazoa"/>
        </authorList>
    </citation>
    <scope>IDENTIFICATION</scope>
    <source>
        <strain evidence="4">DF5081</strain>
    </source>
</reference>
<organism evidence="4 5">
    <name type="scientific">Caenorhabditis japonica</name>
    <dbReference type="NCBI Taxonomy" id="281687"/>
    <lineage>
        <taxon>Eukaryota</taxon>
        <taxon>Metazoa</taxon>
        <taxon>Ecdysozoa</taxon>
        <taxon>Nematoda</taxon>
        <taxon>Chromadorea</taxon>
        <taxon>Rhabditida</taxon>
        <taxon>Rhabditina</taxon>
        <taxon>Rhabditomorpha</taxon>
        <taxon>Rhabditoidea</taxon>
        <taxon>Rhabditidae</taxon>
        <taxon>Peloderinae</taxon>
        <taxon>Caenorhabditis</taxon>
    </lineage>
</organism>
<dbReference type="InterPro" id="IPR027417">
    <property type="entry name" value="P-loop_NTPase"/>
</dbReference>
<feature type="domain" description="7TM GPCR serpentine receptor class x (Srx)" evidence="3">
    <location>
        <begin position="5"/>
        <end position="132"/>
    </location>
</feature>
<dbReference type="Pfam" id="PF05729">
    <property type="entry name" value="NACHT"/>
    <property type="match status" value="1"/>
</dbReference>
<protein>
    <recommendedName>
        <fullName evidence="6">NACHT domain-containing protein</fullName>
    </recommendedName>
</protein>
<evidence type="ECO:0000313" key="4">
    <source>
        <dbReference type="EnsemblMetazoa" id="CJA18971b.1"/>
    </source>
</evidence>
<feature type="domain" description="NACHT" evidence="2">
    <location>
        <begin position="388"/>
        <end position="578"/>
    </location>
</feature>
<sequence>MSLPAMIDGCSFIFFVEYVSWSPQDTECSQKLSEYITFLVLVITIVSFSINLSSIVRIVKMAVGSNAVMDENISASRKRRRRKMFVQCVIQDCTHTFDCMVNTYVYALYSAQWFQFLCGAVSALTAILLDGSTFTDTTVERNALMEDIYPKLKEYCRETHGLDFQVVDMRWGVRDEATDDHMTTKLCINEIANCQRLSVGANFVVFLCQKYGYRPIPSEILSTELEMLKRTLKEENEDITLLDSWYIEDSNSVPPMFVLQPISSILVNFNNKVNSEAQKLLSSLRDERVPAKLSIQNIRRSTVEWIGRDGIDVQYHAEYIRQFCSDFYKSITTMVDNAMEKHARFRDQLFTEVLTHLTTGKTVSNMFFGRDLQLECAREYILGNSNLPMILQGENGCGKTSLMAKIAIKIRDWYASSYEPVVLLRFLGTSPDSSNIVPLLTSVCDQVCRYSLPLKVLPSRLGDLNFPSVLACTFELSRRDNALDYIFIDLVSNGILIAMNYDQSLKNCSPTELSKLFQHFKKITYLASREKPLIIIFDSLDLLSTIDGAHELLWFPPSLPPYVKLFASLTPGASLISRYLLTIKCSMIFTNTIYHLLEGYHLYYGVESDRIYLDIYQKELPME</sequence>
<keyword evidence="1" id="KW-1133">Transmembrane helix</keyword>